<dbReference type="RefSeq" id="WP_184265222.1">
    <property type="nucleotide sequence ID" value="NZ_JACIIX010000015.1"/>
</dbReference>
<evidence type="ECO:0000256" key="15">
    <source>
        <dbReference type="RuleBase" id="RU910713"/>
    </source>
</evidence>
<dbReference type="UniPathway" id="UPA00251">
    <property type="reaction ID" value="UER00375"/>
</dbReference>
<dbReference type="GO" id="GO:0003870">
    <property type="term" value="F:5-aminolevulinate synthase activity"/>
    <property type="evidence" value="ECO:0007669"/>
    <property type="project" value="UniProtKB-EC"/>
</dbReference>
<reference evidence="17 18" key="1">
    <citation type="submission" date="2020-08" db="EMBL/GenBank/DDBJ databases">
        <title>Genomic Encyclopedia of Type Strains, Phase IV (KMG-IV): sequencing the most valuable type-strain genomes for metagenomic binning, comparative biology and taxonomic classification.</title>
        <authorList>
            <person name="Goeker M."/>
        </authorList>
    </citation>
    <scope>NUCLEOTIDE SEQUENCE [LARGE SCALE GENOMIC DNA]</scope>
    <source>
        <strain evidence="17 18">DSM 11590</strain>
    </source>
</reference>
<sequence length="407" mass="44997">MNYDEFFQSSLDDLRTGGNYRVFADLERYVQTFPRARNHRDGKVHDITIWCSNDYLGMGVSDTVTTAMKEAIDRCGGGAGGTRNISGTNHYHVLLEQELASWHNKDAALLFSSGYVANMTALMTLGAKVPGMVLFSDALNHNSMIEGIRHSRAPRHVWKHNDYDDLHRQLSQYDRETPKLVIFESVYSMDGDIAPLEKIVEVAEHHNAMTYLDEVHAVGMYGESGSGVAERDGVVDRIDIIQGTMGKAIGVVGGYVAAKHSVVDFIRSFGAGFIFTTSMPPTVAAGACASVRYLREHNELRIRHQERAATLKARMKALGLPAMPSVSHIVPLLVGDAALCKQASDMLLEKHDIYVQPINYPTVPKGTERLRFTATPLHTDADIDHLCTALVDVWETLGLRREALAAE</sequence>
<dbReference type="AlphaFoldDB" id="A0A7X0DNH3"/>
<dbReference type="EC" id="2.3.1.37" evidence="5 15"/>
<evidence type="ECO:0000256" key="4">
    <source>
        <dbReference type="ARBA" id="ARBA00011738"/>
    </source>
</evidence>
<evidence type="ECO:0000259" key="16">
    <source>
        <dbReference type="Pfam" id="PF00155"/>
    </source>
</evidence>
<evidence type="ECO:0000256" key="12">
    <source>
        <dbReference type="ARBA" id="ARBA00032773"/>
    </source>
</evidence>
<keyword evidence="8 15" id="KW-0350">Heme biosynthesis</keyword>
<organism evidence="17 18">
    <name type="scientific">Novispirillum itersonii</name>
    <name type="common">Aquaspirillum itersonii</name>
    <dbReference type="NCBI Taxonomy" id="189"/>
    <lineage>
        <taxon>Bacteria</taxon>
        <taxon>Pseudomonadati</taxon>
        <taxon>Pseudomonadota</taxon>
        <taxon>Alphaproteobacteria</taxon>
        <taxon>Rhodospirillales</taxon>
        <taxon>Novispirillaceae</taxon>
        <taxon>Novispirillum</taxon>
    </lineage>
</organism>
<dbReference type="Pfam" id="PF00155">
    <property type="entry name" value="Aminotran_1_2"/>
    <property type="match status" value="1"/>
</dbReference>
<keyword evidence="18" id="KW-1185">Reference proteome</keyword>
<dbReference type="FunFam" id="3.40.640.10:FF:000006">
    <property type="entry name" value="5-aminolevulinate synthase, mitochondrial"/>
    <property type="match status" value="1"/>
</dbReference>
<comment type="subunit">
    <text evidence="4">Homodimer.</text>
</comment>
<dbReference type="InterPro" id="IPR015421">
    <property type="entry name" value="PyrdxlP-dep_Trfase_major"/>
</dbReference>
<dbReference type="PROSITE" id="PS00599">
    <property type="entry name" value="AA_TRANSFER_CLASS_2"/>
    <property type="match status" value="1"/>
</dbReference>
<comment type="catalytic activity">
    <reaction evidence="13 15">
        <text>succinyl-CoA + glycine + H(+) = 5-aminolevulinate + CO2 + CoA</text>
        <dbReference type="Rhea" id="RHEA:12921"/>
        <dbReference type="ChEBI" id="CHEBI:15378"/>
        <dbReference type="ChEBI" id="CHEBI:16526"/>
        <dbReference type="ChEBI" id="CHEBI:57287"/>
        <dbReference type="ChEBI" id="CHEBI:57292"/>
        <dbReference type="ChEBI" id="CHEBI:57305"/>
        <dbReference type="ChEBI" id="CHEBI:356416"/>
        <dbReference type="EC" id="2.3.1.37"/>
    </reaction>
</comment>
<dbReference type="InterPro" id="IPR015424">
    <property type="entry name" value="PyrdxlP-dep_Trfase"/>
</dbReference>
<evidence type="ECO:0000256" key="5">
    <source>
        <dbReference type="ARBA" id="ARBA00013257"/>
    </source>
</evidence>
<evidence type="ECO:0000256" key="10">
    <source>
        <dbReference type="ARBA" id="ARBA00031691"/>
    </source>
</evidence>
<dbReference type="Gene3D" id="3.40.640.10">
    <property type="entry name" value="Type I PLP-dependent aspartate aminotransferase-like (Major domain)"/>
    <property type="match status" value="1"/>
</dbReference>
<dbReference type="SUPFAM" id="SSF53383">
    <property type="entry name" value="PLP-dependent transferases"/>
    <property type="match status" value="1"/>
</dbReference>
<dbReference type="Proteomes" id="UP000544872">
    <property type="component" value="Unassembled WGS sequence"/>
</dbReference>
<comment type="similarity">
    <text evidence="3 14">Belongs to the class-II pyridoxal-phosphate-dependent aminotransferase family.</text>
</comment>
<dbReference type="CDD" id="cd06454">
    <property type="entry name" value="KBL_like"/>
    <property type="match status" value="1"/>
</dbReference>
<evidence type="ECO:0000256" key="9">
    <source>
        <dbReference type="ARBA" id="ARBA00023315"/>
    </source>
</evidence>
<dbReference type="InterPro" id="IPR004839">
    <property type="entry name" value="Aminotransferase_I/II_large"/>
</dbReference>
<protein>
    <recommendedName>
        <fullName evidence="5 15">5-aminolevulinate synthase</fullName>
        <ecNumber evidence="5 15">2.3.1.37</ecNumber>
    </recommendedName>
    <alternativeName>
        <fullName evidence="10 15">5-aminolevulinic acid synthase</fullName>
    </alternativeName>
    <alternativeName>
        <fullName evidence="11 15">Delta-ALA synthase</fullName>
    </alternativeName>
    <alternativeName>
        <fullName evidence="12 15">Delta-aminolevulinate synthase</fullName>
    </alternativeName>
</protein>
<comment type="pathway">
    <text evidence="2 15">Porphyrin-containing compound metabolism; protoporphyrin-IX biosynthesis; 5-aminolevulinate from glycine: step 1/1.</text>
</comment>
<keyword evidence="9 15" id="KW-0012">Acyltransferase</keyword>
<evidence type="ECO:0000256" key="6">
    <source>
        <dbReference type="ARBA" id="ARBA00022679"/>
    </source>
</evidence>
<dbReference type="NCBIfam" id="TIGR01821">
    <property type="entry name" value="5aminolev_synth"/>
    <property type="match status" value="1"/>
</dbReference>
<dbReference type="InterPro" id="IPR015422">
    <property type="entry name" value="PyrdxlP-dep_Trfase_small"/>
</dbReference>
<accession>A0A7X0DNH3</accession>
<dbReference type="InterPro" id="IPR050087">
    <property type="entry name" value="AON_synthase_class-II"/>
</dbReference>
<gene>
    <name evidence="17" type="ORF">FHS48_003426</name>
</gene>
<evidence type="ECO:0000256" key="11">
    <source>
        <dbReference type="ARBA" id="ARBA00031945"/>
    </source>
</evidence>
<evidence type="ECO:0000256" key="13">
    <source>
        <dbReference type="ARBA" id="ARBA00047654"/>
    </source>
</evidence>
<dbReference type="InterPro" id="IPR010961">
    <property type="entry name" value="4pyrrol_synth_NH2levulA_synth"/>
</dbReference>
<dbReference type="GO" id="GO:0030170">
    <property type="term" value="F:pyridoxal phosphate binding"/>
    <property type="evidence" value="ECO:0007669"/>
    <property type="project" value="UniProtKB-UniRule"/>
</dbReference>
<keyword evidence="7 14" id="KW-0663">Pyridoxal phosphate</keyword>
<comment type="cofactor">
    <cofactor evidence="1 14">
        <name>pyridoxal 5'-phosphate</name>
        <dbReference type="ChEBI" id="CHEBI:597326"/>
    </cofactor>
</comment>
<evidence type="ECO:0000256" key="3">
    <source>
        <dbReference type="ARBA" id="ARBA00008392"/>
    </source>
</evidence>
<name>A0A7X0DNH3_NOVIT</name>
<evidence type="ECO:0000256" key="14">
    <source>
        <dbReference type="RuleBase" id="RU003693"/>
    </source>
</evidence>
<evidence type="ECO:0000256" key="1">
    <source>
        <dbReference type="ARBA" id="ARBA00001933"/>
    </source>
</evidence>
<evidence type="ECO:0000313" key="18">
    <source>
        <dbReference type="Proteomes" id="UP000544872"/>
    </source>
</evidence>
<comment type="caution">
    <text evidence="17">The sequence shown here is derived from an EMBL/GenBank/DDBJ whole genome shotgun (WGS) entry which is preliminary data.</text>
</comment>
<dbReference type="PANTHER" id="PTHR13693:SF102">
    <property type="entry name" value="2-AMINO-3-KETOBUTYRATE COENZYME A LIGASE, MITOCHONDRIAL"/>
    <property type="match status" value="1"/>
</dbReference>
<dbReference type="EMBL" id="JACIIX010000015">
    <property type="protein sequence ID" value="MBB6211980.1"/>
    <property type="molecule type" value="Genomic_DNA"/>
</dbReference>
<feature type="domain" description="Aminotransferase class I/classII large" evidence="16">
    <location>
        <begin position="46"/>
        <end position="390"/>
    </location>
</feature>
<dbReference type="PANTHER" id="PTHR13693">
    <property type="entry name" value="CLASS II AMINOTRANSFERASE/8-AMINO-7-OXONONANOATE SYNTHASE"/>
    <property type="match status" value="1"/>
</dbReference>
<evidence type="ECO:0000256" key="8">
    <source>
        <dbReference type="ARBA" id="ARBA00023133"/>
    </source>
</evidence>
<proteinExistence type="inferred from homology"/>
<evidence type="ECO:0000313" key="17">
    <source>
        <dbReference type="EMBL" id="MBB6211980.1"/>
    </source>
</evidence>
<dbReference type="InterPro" id="IPR001917">
    <property type="entry name" value="Aminotrans_II_pyridoxalP_BS"/>
</dbReference>
<dbReference type="GO" id="GO:0006782">
    <property type="term" value="P:protoporphyrinogen IX biosynthetic process"/>
    <property type="evidence" value="ECO:0007669"/>
    <property type="project" value="UniProtKB-UniRule"/>
</dbReference>
<evidence type="ECO:0000256" key="2">
    <source>
        <dbReference type="ARBA" id="ARBA00005029"/>
    </source>
</evidence>
<dbReference type="Gene3D" id="3.90.1150.10">
    <property type="entry name" value="Aspartate Aminotransferase, domain 1"/>
    <property type="match status" value="1"/>
</dbReference>
<evidence type="ECO:0000256" key="7">
    <source>
        <dbReference type="ARBA" id="ARBA00022898"/>
    </source>
</evidence>
<keyword evidence="6 15" id="KW-0808">Transferase</keyword>